<accession>A0A7C2K093</accession>
<dbReference type="Gene3D" id="3.50.50.60">
    <property type="entry name" value="FAD/NAD(P)-binding domain"/>
    <property type="match status" value="1"/>
</dbReference>
<protein>
    <recommendedName>
        <fullName evidence="4">FAD-dependent oxidoreductase</fullName>
    </recommendedName>
</protein>
<dbReference type="AlphaFoldDB" id="A0A7C2K093"/>
<dbReference type="SUPFAM" id="SSF51905">
    <property type="entry name" value="FAD/NAD(P)-binding domain"/>
    <property type="match status" value="1"/>
</dbReference>
<gene>
    <name evidence="3" type="ORF">ENQ76_06370</name>
</gene>
<dbReference type="EMBL" id="DSOK01000184">
    <property type="protein sequence ID" value="HEN15078.1"/>
    <property type="molecule type" value="Genomic_DNA"/>
</dbReference>
<dbReference type="PANTHER" id="PTHR43747:SF5">
    <property type="entry name" value="FAD-BINDING DOMAIN-CONTAINING PROTEIN"/>
    <property type="match status" value="1"/>
</dbReference>
<reference evidence="3" key="1">
    <citation type="journal article" date="2020" name="mSystems">
        <title>Genome- and Community-Level Interaction Insights into Carbon Utilization and Element Cycling Functions of Hydrothermarchaeota in Hydrothermal Sediment.</title>
        <authorList>
            <person name="Zhou Z."/>
            <person name="Liu Y."/>
            <person name="Xu W."/>
            <person name="Pan J."/>
            <person name="Luo Z.H."/>
            <person name="Li M."/>
        </authorList>
    </citation>
    <scope>NUCLEOTIDE SEQUENCE [LARGE SCALE GENOMIC DNA]</scope>
    <source>
        <strain evidence="3">SpSt-339</strain>
    </source>
</reference>
<evidence type="ECO:0008006" key="4">
    <source>
        <dbReference type="Google" id="ProtNLM"/>
    </source>
</evidence>
<evidence type="ECO:0000313" key="3">
    <source>
        <dbReference type="EMBL" id="HEN15078.1"/>
    </source>
</evidence>
<proteinExistence type="predicted"/>
<dbReference type="InterPro" id="IPR006905">
    <property type="entry name" value="Flavin_halogenase"/>
</dbReference>
<dbReference type="Pfam" id="PF04820">
    <property type="entry name" value="Trp_halogenase"/>
    <property type="match status" value="1"/>
</dbReference>
<keyword evidence="1" id="KW-0560">Oxidoreductase</keyword>
<dbReference type="GO" id="GO:0004497">
    <property type="term" value="F:monooxygenase activity"/>
    <property type="evidence" value="ECO:0007669"/>
    <property type="project" value="UniProtKB-KW"/>
</dbReference>
<evidence type="ECO:0000256" key="1">
    <source>
        <dbReference type="ARBA" id="ARBA00023002"/>
    </source>
</evidence>
<organism evidence="3">
    <name type="scientific">Schlesneria paludicola</name>
    <dbReference type="NCBI Taxonomy" id="360056"/>
    <lineage>
        <taxon>Bacteria</taxon>
        <taxon>Pseudomonadati</taxon>
        <taxon>Planctomycetota</taxon>
        <taxon>Planctomycetia</taxon>
        <taxon>Planctomycetales</taxon>
        <taxon>Planctomycetaceae</taxon>
        <taxon>Schlesneria</taxon>
    </lineage>
</organism>
<comment type="caution">
    <text evidence="3">The sequence shown here is derived from an EMBL/GenBank/DDBJ whole genome shotgun (WGS) entry which is preliminary data.</text>
</comment>
<dbReference type="PANTHER" id="PTHR43747">
    <property type="entry name" value="FAD-BINDING PROTEIN"/>
    <property type="match status" value="1"/>
</dbReference>
<sequence>MMDLDADVLIVGAGFAGSLTALLAQQLGLRPVLVDRGAHPRFVIGESTTPIANLILESFAGRFALPWLTPLATYGSWKRTHPELVCGLKRGFSYFKHEAGRPFVPQADHANELLVAASHGPDDADTHWLRADFDAYLAQQAVAAGVPYFDRTALGPLTERAGGWTVTGERGDEQLTIAATFVVDASGDGGYLARQLALPDARSTLRTWSRGLFGHFVDLPKWEPQYQGLGGVPEDHPFPCDAAALHHVFDGGWMWQLRFDNGVTSAGFSLQSPLPEDVSPADEWRRLMHRLPSVAEPFASAKLISNGGELIRTGRLQRRVGRAAGPNWALLPSAAGFIDALHSTGIAHTLVGIERLAGLWERHWNTPELAAGLAEYDRLFQAEIEFIDAVVAGSFRGFREFTKMVAMTMFYFATAIWSEHRRRSGTDVPRAFLCADDPGLRGALEQAYARLEDSTVSAAALTDFVANAIRPFNLGGLCGAGKQNMYPYLG</sequence>
<name>A0A7C2K093_9PLAN</name>
<keyword evidence="2" id="KW-0503">Monooxygenase</keyword>
<dbReference type="InterPro" id="IPR036188">
    <property type="entry name" value="FAD/NAD-bd_sf"/>
</dbReference>
<evidence type="ECO:0000256" key="2">
    <source>
        <dbReference type="ARBA" id="ARBA00023033"/>
    </source>
</evidence>
<dbReference type="InterPro" id="IPR050816">
    <property type="entry name" value="Flavin-dep_Halogenase_NPB"/>
</dbReference>